<evidence type="ECO:0000259" key="3">
    <source>
        <dbReference type="PROSITE" id="PS50021"/>
    </source>
</evidence>
<evidence type="ECO:0000313" key="4">
    <source>
        <dbReference type="EMBL" id="CAF0710227.1"/>
    </source>
</evidence>
<feature type="region of interest" description="Disordered" evidence="1">
    <location>
        <begin position="973"/>
        <end position="1011"/>
    </location>
</feature>
<accession>A0A813M4Y2</accession>
<protein>
    <recommendedName>
        <fullName evidence="3">Calponin-homology (CH) domain-containing protein</fullName>
    </recommendedName>
</protein>
<keyword evidence="2" id="KW-1133">Transmembrane helix</keyword>
<sequence length="1165" mass="133932">MFKSDETNDIRPKRKIQCQRCTRKQAQINLTNRGLNKITKPKNENPISGSINYAHLISWYQSVRTDEKFLKSKNNQNFEETKEYVLWINRHLNENCSNIRIDNLFVYFDDSRKILYFLEILYKLGNDYLIKEKLNTRLHKIKNYQTCINFMEIDRKVKCVGISPIELANGNHKILLGLLFLIRHDYEYNFITKTTVKTPIKSSENLNCSKNSNNFFQNIIQSNHELINGSSENLDLVKSEFKLSKNSLDSDSKTSSSLIFDHDLNCSLERIISDQSSSPLISHSLNNIAQRGSTIFLNETRDNFDRSNLEFKSNSINFKDSFSNESQTDSIVELMNKINSASVGTLSDLTKHDFTKSLDSLNESEEMVNQNESEILKNQHSKDEKVDTVNVIEVKTEESCLSTDKINDDQSEKEKIIPEKDYNQIQEIETEQTNDSTHEEIIADNFEPKTESNIETLNDQVYQTESQVIDNPLEELKEMNEQFFDEVKESDVPNIDFINLNKTNEHTDGMPIDENMDSLVEVKNPESFVTELKEEINDKINTDYSVDFILIDETELNYMKVLDKENGLPLINSNLCSDDKEIEGEIQKEKSIIFDESKLNETEVLDQKNDLPLINSNLCSDEKEIESEIQEEKNIIFDENGFNETKVLDQENDLPLKSSSLCSDDKEVKDEIQDIIFSDESEKIYETEIFEETDSVKMVEKQIFEFESLPEESVSLENVDCFNAKELFVPVEEGAKNEKISLNDKEFDQIVPESTPAIHELSNNSEDNSLDQVIPSDDLILQENESLDNDSCSESIENSTVITEINDTLDEIQTEPLNNLDDKIDENNDEEQNENLNNSLEPILNDERLKNTDFNKSIENEVEEIPNDKKDEVSCDFKNDCNESLEEFQNTFEKVENGNLYFELKNSAQEPNELIDTNIANDLTQSKQIINETINEQLHDDQFLTSETNDSNSKMTYSKVVAEGIPLNIQNIPKPIAKSSPRNNHVKNDITFGSPKKKSNGKISYNKEHKITENQAKNLKIDSNLEIQKIADSVEPNSVKPSNYKTIENTNMVNNINQQVKKTIKNGNLEKKKSNQDTQVNKSLPKNGTENGKNNECHKNEKSFKNPKKSLLISNGNKNSESKEKIENKVDLLFSFLKGRTKYILCFAFLAIAYLVINENKIIFG</sequence>
<dbReference type="Pfam" id="PF00307">
    <property type="entry name" value="CH"/>
    <property type="match status" value="1"/>
</dbReference>
<feature type="compositionally biased region" description="Basic and acidic residues" evidence="1">
    <location>
        <begin position="1093"/>
        <end position="1104"/>
    </location>
</feature>
<evidence type="ECO:0000256" key="2">
    <source>
        <dbReference type="SAM" id="Phobius"/>
    </source>
</evidence>
<dbReference type="InterPro" id="IPR036872">
    <property type="entry name" value="CH_dom_sf"/>
</dbReference>
<dbReference type="SUPFAM" id="SSF47576">
    <property type="entry name" value="Calponin-homology domain, CH-domain"/>
    <property type="match status" value="1"/>
</dbReference>
<evidence type="ECO:0000313" key="5">
    <source>
        <dbReference type="Proteomes" id="UP000663879"/>
    </source>
</evidence>
<gene>
    <name evidence="4" type="ORF">OXX778_LOCUS940</name>
</gene>
<evidence type="ECO:0000256" key="1">
    <source>
        <dbReference type="SAM" id="MobiDB-lite"/>
    </source>
</evidence>
<dbReference type="InterPro" id="IPR001715">
    <property type="entry name" value="CH_dom"/>
</dbReference>
<keyword evidence="2" id="KW-0812">Transmembrane</keyword>
<dbReference type="Gene3D" id="1.10.418.10">
    <property type="entry name" value="Calponin-like domain"/>
    <property type="match status" value="1"/>
</dbReference>
<dbReference type="Proteomes" id="UP000663879">
    <property type="component" value="Unassembled WGS sequence"/>
</dbReference>
<feature type="compositionally biased region" description="Polar residues" evidence="1">
    <location>
        <begin position="1076"/>
        <end position="1092"/>
    </location>
</feature>
<reference evidence="4" key="1">
    <citation type="submission" date="2021-02" db="EMBL/GenBank/DDBJ databases">
        <authorList>
            <person name="Nowell W R."/>
        </authorList>
    </citation>
    <scope>NUCLEOTIDE SEQUENCE</scope>
    <source>
        <strain evidence="4">Ploen Becks lab</strain>
    </source>
</reference>
<dbReference type="EMBL" id="CAJNOC010000054">
    <property type="protein sequence ID" value="CAF0710227.1"/>
    <property type="molecule type" value="Genomic_DNA"/>
</dbReference>
<dbReference type="AlphaFoldDB" id="A0A813M4Y2"/>
<feature type="domain" description="Calponin-homology (CH)" evidence="3">
    <location>
        <begin position="78"/>
        <end position="187"/>
    </location>
</feature>
<dbReference type="PROSITE" id="PS50021">
    <property type="entry name" value="CH"/>
    <property type="match status" value="1"/>
</dbReference>
<feature type="transmembrane region" description="Helical" evidence="2">
    <location>
        <begin position="1141"/>
        <end position="1157"/>
    </location>
</feature>
<keyword evidence="2" id="KW-0472">Membrane</keyword>
<comment type="caution">
    <text evidence="4">The sequence shown here is derived from an EMBL/GenBank/DDBJ whole genome shotgun (WGS) entry which is preliminary data.</text>
</comment>
<feature type="region of interest" description="Disordered" evidence="1">
    <location>
        <begin position="1064"/>
        <end position="1120"/>
    </location>
</feature>
<dbReference type="OrthoDB" id="10682941at2759"/>
<keyword evidence="5" id="KW-1185">Reference proteome</keyword>
<proteinExistence type="predicted"/>
<organism evidence="4 5">
    <name type="scientific">Brachionus calyciflorus</name>
    <dbReference type="NCBI Taxonomy" id="104777"/>
    <lineage>
        <taxon>Eukaryota</taxon>
        <taxon>Metazoa</taxon>
        <taxon>Spiralia</taxon>
        <taxon>Gnathifera</taxon>
        <taxon>Rotifera</taxon>
        <taxon>Eurotatoria</taxon>
        <taxon>Monogononta</taxon>
        <taxon>Pseudotrocha</taxon>
        <taxon>Ploima</taxon>
        <taxon>Brachionidae</taxon>
        <taxon>Brachionus</taxon>
    </lineage>
</organism>
<name>A0A813M4Y2_9BILA</name>